<comment type="similarity">
    <text evidence="2">Belongs to the glycosyl hydrolase 29 family.</text>
</comment>
<dbReference type="PIRSF" id="PIRSF001092">
    <property type="entry name" value="Alpha-L-fucosidase"/>
    <property type="match status" value="1"/>
</dbReference>
<dbReference type="PANTHER" id="PTHR10030:SF37">
    <property type="entry name" value="ALPHA-L-FUCOSIDASE-RELATED"/>
    <property type="match status" value="1"/>
</dbReference>
<protein>
    <recommendedName>
        <fullName evidence="3">alpha-L-fucosidase</fullName>
        <ecNumber evidence="3">3.2.1.51</ecNumber>
    </recommendedName>
</protein>
<comment type="function">
    <text evidence="1">Alpha-L-fucosidase is responsible for hydrolyzing the alpha-1,6-linked fucose joined to the reducing-end N-acetylglucosamine of the carbohydrate moieties of glycoproteins.</text>
</comment>
<keyword evidence="10" id="KW-1185">Reference proteome</keyword>
<dbReference type="EMBL" id="JARVCO010000012">
    <property type="protein sequence ID" value="MDZ8119916.1"/>
    <property type="molecule type" value="Genomic_DNA"/>
</dbReference>
<organism evidence="9 10">
    <name type="scientific">Pontiella agarivorans</name>
    <dbReference type="NCBI Taxonomy" id="3038953"/>
    <lineage>
        <taxon>Bacteria</taxon>
        <taxon>Pseudomonadati</taxon>
        <taxon>Kiritimatiellota</taxon>
        <taxon>Kiritimatiellia</taxon>
        <taxon>Kiritimatiellales</taxon>
        <taxon>Pontiellaceae</taxon>
        <taxon>Pontiella</taxon>
    </lineage>
</organism>
<evidence type="ECO:0000256" key="4">
    <source>
        <dbReference type="ARBA" id="ARBA00022729"/>
    </source>
</evidence>
<evidence type="ECO:0000256" key="5">
    <source>
        <dbReference type="ARBA" id="ARBA00022801"/>
    </source>
</evidence>
<evidence type="ECO:0000313" key="9">
    <source>
        <dbReference type="EMBL" id="MDZ8119916.1"/>
    </source>
</evidence>
<dbReference type="SMART" id="SM00812">
    <property type="entry name" value="Alpha_L_fucos"/>
    <property type="match status" value="1"/>
</dbReference>
<name>A0ABU5N0E5_9BACT</name>
<dbReference type="Proteomes" id="UP001290861">
    <property type="component" value="Unassembled WGS sequence"/>
</dbReference>
<gene>
    <name evidence="9" type="ORF">P9H32_14900</name>
</gene>
<keyword evidence="5" id="KW-0378">Hydrolase</keyword>
<dbReference type="Pfam" id="PF16757">
    <property type="entry name" value="Fucosidase_C"/>
    <property type="match status" value="1"/>
</dbReference>
<keyword evidence="4" id="KW-0732">Signal</keyword>
<keyword evidence="6" id="KW-0326">Glycosidase</keyword>
<dbReference type="Pfam" id="PF01120">
    <property type="entry name" value="Alpha_L_fucos"/>
    <property type="match status" value="1"/>
</dbReference>
<accession>A0ABU5N0E5</accession>
<dbReference type="EC" id="3.2.1.51" evidence="3"/>
<sequence length="523" mass="59929">MKITFPVLLICGIARMSPGMLDTALPYAEGPFKPNWDSLAENYECPEWFRDAKFGIWATWSVQCVPGTGDWCSMFLYRPEPKNSWWEERGNACYDYHVKHYGHPSEVGAKDYCKDFTAAKWDPDYLMDLYVKAGARYFVALANHHDNFDNWDSTYQPWNSVNIGAKRDLIAGWKTAAKKHNLPFGVSVHAARSWSWMTPAFGADREGPKKGIPYDGHMTKEDGKGKWWDGYDPRDLYGPPRQWNTPPNQTYLDTFFLRTRELIDKYDPSLLYFDDKQAPLENVGLRIAAHYYNRSMERHGKVDVVLNTKMNDKITGRALVDDVERGSKNEIDPNPWQIDTCIGYWTYRRDVTYKTPGKVIHMLLDAVSKNGNLLLNIPMKPDGTIEPQEITFLEGMAEWMNIHGEGIYGTRPWEVYGEGVFIDAADHNMETKMTAYTQADFRFTKKGQTLYAFCLATPETDLLIKSLATGARSKPHTVKTVKLLGSDEKLKWEQTPDGLKITKPSVLPTRESIAFRITFAEKI</sequence>
<dbReference type="InterPro" id="IPR017853">
    <property type="entry name" value="GH"/>
</dbReference>
<dbReference type="InterPro" id="IPR016286">
    <property type="entry name" value="FUC_metazoa-typ"/>
</dbReference>
<evidence type="ECO:0000313" key="10">
    <source>
        <dbReference type="Proteomes" id="UP001290861"/>
    </source>
</evidence>
<evidence type="ECO:0000259" key="7">
    <source>
        <dbReference type="Pfam" id="PF01120"/>
    </source>
</evidence>
<proteinExistence type="inferred from homology"/>
<dbReference type="InterPro" id="IPR000933">
    <property type="entry name" value="Glyco_hydro_29"/>
</dbReference>
<dbReference type="Gene3D" id="2.60.40.1180">
    <property type="entry name" value="Golgi alpha-mannosidase II"/>
    <property type="match status" value="1"/>
</dbReference>
<feature type="domain" description="Alpha-L-fucosidase C-terminal" evidence="8">
    <location>
        <begin position="438"/>
        <end position="511"/>
    </location>
</feature>
<dbReference type="PANTHER" id="PTHR10030">
    <property type="entry name" value="ALPHA-L-FUCOSIDASE"/>
    <property type="match status" value="1"/>
</dbReference>
<evidence type="ECO:0000259" key="8">
    <source>
        <dbReference type="Pfam" id="PF16757"/>
    </source>
</evidence>
<evidence type="ECO:0000256" key="1">
    <source>
        <dbReference type="ARBA" id="ARBA00004071"/>
    </source>
</evidence>
<dbReference type="InterPro" id="IPR057739">
    <property type="entry name" value="Glyco_hydro_29_N"/>
</dbReference>
<evidence type="ECO:0000256" key="3">
    <source>
        <dbReference type="ARBA" id="ARBA00012662"/>
    </source>
</evidence>
<dbReference type="InterPro" id="IPR013780">
    <property type="entry name" value="Glyco_hydro_b"/>
</dbReference>
<evidence type="ECO:0000256" key="6">
    <source>
        <dbReference type="ARBA" id="ARBA00023295"/>
    </source>
</evidence>
<evidence type="ECO:0000256" key="2">
    <source>
        <dbReference type="ARBA" id="ARBA00007951"/>
    </source>
</evidence>
<feature type="domain" description="Glycoside hydrolase family 29 N-terminal" evidence="7">
    <location>
        <begin position="26"/>
        <end position="405"/>
    </location>
</feature>
<comment type="caution">
    <text evidence="9">The sequence shown here is derived from an EMBL/GenBank/DDBJ whole genome shotgun (WGS) entry which is preliminary data.</text>
</comment>
<dbReference type="RefSeq" id="WP_322609698.1">
    <property type="nucleotide sequence ID" value="NZ_JARVCO010000012.1"/>
</dbReference>
<reference evidence="9 10" key="1">
    <citation type="journal article" date="2024" name="Appl. Environ. Microbiol.">
        <title>Pontiella agarivorans sp. nov., a novel marine anaerobic bacterium capable of degrading macroalgal polysaccharides and fixing nitrogen.</title>
        <authorList>
            <person name="Liu N."/>
            <person name="Kivenson V."/>
            <person name="Peng X."/>
            <person name="Cui Z."/>
            <person name="Lankiewicz T.S."/>
            <person name="Gosselin K.M."/>
            <person name="English C.J."/>
            <person name="Blair E.M."/>
            <person name="O'Malley M.A."/>
            <person name="Valentine D.L."/>
        </authorList>
    </citation>
    <scope>NUCLEOTIDE SEQUENCE [LARGE SCALE GENOMIC DNA]</scope>
    <source>
        <strain evidence="9 10">NLcol2</strain>
    </source>
</reference>
<dbReference type="InterPro" id="IPR031919">
    <property type="entry name" value="Fucosidase_C"/>
</dbReference>
<dbReference type="Gene3D" id="3.20.20.80">
    <property type="entry name" value="Glycosidases"/>
    <property type="match status" value="1"/>
</dbReference>
<dbReference type="SUPFAM" id="SSF51445">
    <property type="entry name" value="(Trans)glycosidases"/>
    <property type="match status" value="1"/>
</dbReference>